<organism evidence="4">
    <name type="scientific">Schistocephalus solidus</name>
    <name type="common">Tapeworm</name>
    <dbReference type="NCBI Taxonomy" id="70667"/>
    <lineage>
        <taxon>Eukaryota</taxon>
        <taxon>Metazoa</taxon>
        <taxon>Spiralia</taxon>
        <taxon>Lophotrochozoa</taxon>
        <taxon>Platyhelminthes</taxon>
        <taxon>Cestoda</taxon>
        <taxon>Eucestoda</taxon>
        <taxon>Diphyllobothriidea</taxon>
        <taxon>Diphyllobothriidae</taxon>
        <taxon>Schistocephalus</taxon>
    </lineage>
</organism>
<evidence type="ECO:0000256" key="1">
    <source>
        <dbReference type="SAM" id="MobiDB-lite"/>
    </source>
</evidence>
<evidence type="ECO:0000313" key="3">
    <source>
        <dbReference type="Proteomes" id="UP000275846"/>
    </source>
</evidence>
<evidence type="ECO:0000313" key="2">
    <source>
        <dbReference type="EMBL" id="VDM04514.1"/>
    </source>
</evidence>
<dbReference type="OrthoDB" id="10448441at2759"/>
<reference evidence="2 3" key="2">
    <citation type="submission" date="2018-11" db="EMBL/GenBank/DDBJ databases">
        <authorList>
            <consortium name="Pathogen Informatics"/>
        </authorList>
    </citation>
    <scope>NUCLEOTIDE SEQUENCE [LARGE SCALE GENOMIC DNA]</scope>
    <source>
        <strain evidence="2 3">NST_G2</strain>
    </source>
</reference>
<accession>A0A183TNT0</accession>
<gene>
    <name evidence="2" type="ORF">SSLN_LOCUS18128</name>
</gene>
<protein>
    <submittedName>
        <fullName evidence="2 4">Uncharacterized protein</fullName>
    </submittedName>
</protein>
<dbReference type="EMBL" id="UYSU01043740">
    <property type="protein sequence ID" value="VDM04514.1"/>
    <property type="molecule type" value="Genomic_DNA"/>
</dbReference>
<feature type="region of interest" description="Disordered" evidence="1">
    <location>
        <begin position="126"/>
        <end position="152"/>
    </location>
</feature>
<dbReference type="Proteomes" id="UP000275846">
    <property type="component" value="Unassembled WGS sequence"/>
</dbReference>
<name>A0A183TNT0_SCHSO</name>
<dbReference type="AlphaFoldDB" id="A0A183TNT0"/>
<dbReference type="WBParaSite" id="SSLN_0001881101-mRNA-1">
    <property type="protein sequence ID" value="SSLN_0001881101-mRNA-1"/>
    <property type="gene ID" value="SSLN_0001881101"/>
</dbReference>
<keyword evidence="3" id="KW-1185">Reference proteome</keyword>
<proteinExistence type="predicted"/>
<feature type="region of interest" description="Disordered" evidence="1">
    <location>
        <begin position="24"/>
        <end position="47"/>
    </location>
</feature>
<dbReference type="STRING" id="70667.A0A183TNT0"/>
<sequence length="198" mass="20651">MQVEPLLQQFANWRASNFRLLASDTSQPTGQSPLAAASAGGTSGGLPKLVMPRPVMRANSLTSSRAPALLYPTGGTAPPSAFTPPLHVLAAMRAAIGEGSECSELSSITRSIAPAATARCRCASHASSCEGGGVASARGPKSVGEDEESDAAAATLHSTSPRYCIALSFPFRPEIFIHVMLFDVSIFCLRRMCVPFPS</sequence>
<evidence type="ECO:0000313" key="4">
    <source>
        <dbReference type="WBParaSite" id="SSLN_0001881101-mRNA-1"/>
    </source>
</evidence>
<reference evidence="4" key="1">
    <citation type="submission" date="2016-06" db="UniProtKB">
        <authorList>
            <consortium name="WormBaseParasite"/>
        </authorList>
    </citation>
    <scope>IDENTIFICATION</scope>
</reference>